<dbReference type="Proteomes" id="UP001188597">
    <property type="component" value="Unassembled WGS sequence"/>
</dbReference>
<comment type="caution">
    <text evidence="6">The sequence shown here is derived from an EMBL/GenBank/DDBJ whole genome shotgun (WGS) entry which is preliminary data.</text>
</comment>
<keyword evidence="7" id="KW-1185">Reference proteome</keyword>
<keyword evidence="3" id="KW-0677">Repeat</keyword>
<comment type="subcellular location">
    <subcellularLocation>
        <location evidence="1">Nucleus</location>
    </subcellularLocation>
</comment>
<evidence type="ECO:0000256" key="3">
    <source>
        <dbReference type="ARBA" id="ARBA00022737"/>
    </source>
</evidence>
<dbReference type="InterPro" id="IPR036322">
    <property type="entry name" value="WD40_repeat_dom_sf"/>
</dbReference>
<proteinExistence type="predicted"/>
<sequence>MALISPLTFGASQQGLVGVSLKILRENDNCITYTSALLLVNHVGPVNQISWSVDSRLLLNGSKDPTLKVWDFRTQKLKEELPGHADEVFAVDWSLDWEKVASGGTCDWSSKVMDELRRKYSASENQVSSTTTSGLRGLPFIRTEAMEDVTTTLLTDIRNEADDPKTTRTERREGLALGYELVVLKEKSCDGLNGLDGN</sequence>
<dbReference type="PANTHER" id="PTHR19848">
    <property type="entry name" value="WD40 REPEAT PROTEIN"/>
    <property type="match status" value="1"/>
</dbReference>
<evidence type="ECO:0000256" key="4">
    <source>
        <dbReference type="ARBA" id="ARBA00023242"/>
    </source>
</evidence>
<dbReference type="PANTHER" id="PTHR19848:SF0">
    <property type="entry name" value="NOTCHLESS PROTEIN HOMOLOG 1"/>
    <property type="match status" value="1"/>
</dbReference>
<organism evidence="6 7">
    <name type="scientific">Escallonia herrerae</name>
    <dbReference type="NCBI Taxonomy" id="1293975"/>
    <lineage>
        <taxon>Eukaryota</taxon>
        <taxon>Viridiplantae</taxon>
        <taxon>Streptophyta</taxon>
        <taxon>Embryophyta</taxon>
        <taxon>Tracheophyta</taxon>
        <taxon>Spermatophyta</taxon>
        <taxon>Magnoliopsida</taxon>
        <taxon>eudicotyledons</taxon>
        <taxon>Gunneridae</taxon>
        <taxon>Pentapetalae</taxon>
        <taxon>asterids</taxon>
        <taxon>campanulids</taxon>
        <taxon>Escalloniales</taxon>
        <taxon>Escalloniaceae</taxon>
        <taxon>Escallonia</taxon>
    </lineage>
</organism>
<gene>
    <name evidence="6" type="ORF">RJ639_036849</name>
</gene>
<reference evidence="6" key="1">
    <citation type="submission" date="2022-12" db="EMBL/GenBank/DDBJ databases">
        <title>Draft genome assemblies for two species of Escallonia (Escalloniales).</title>
        <authorList>
            <person name="Chanderbali A."/>
            <person name="Dervinis C."/>
            <person name="Anghel I."/>
            <person name="Soltis D."/>
            <person name="Soltis P."/>
            <person name="Zapata F."/>
        </authorList>
    </citation>
    <scope>NUCLEOTIDE SEQUENCE</scope>
    <source>
        <strain evidence="6">UCBG64.0493</strain>
        <tissue evidence="6">Leaf</tissue>
    </source>
</reference>
<dbReference type="Gene3D" id="2.130.10.10">
    <property type="entry name" value="YVTN repeat-like/Quinoprotein amine dehydrogenase"/>
    <property type="match status" value="1"/>
</dbReference>
<name>A0AA89B664_9ASTE</name>
<evidence type="ECO:0000313" key="7">
    <source>
        <dbReference type="Proteomes" id="UP001188597"/>
    </source>
</evidence>
<dbReference type="InterPro" id="IPR015943">
    <property type="entry name" value="WD40/YVTN_repeat-like_dom_sf"/>
</dbReference>
<dbReference type="GO" id="GO:0005730">
    <property type="term" value="C:nucleolus"/>
    <property type="evidence" value="ECO:0007669"/>
    <property type="project" value="TreeGrafter"/>
</dbReference>
<evidence type="ECO:0000256" key="1">
    <source>
        <dbReference type="ARBA" id="ARBA00004123"/>
    </source>
</evidence>
<dbReference type="Pfam" id="PF00400">
    <property type="entry name" value="WD40"/>
    <property type="match status" value="1"/>
</dbReference>
<dbReference type="EMBL" id="JAVXUP010000318">
    <property type="protein sequence ID" value="KAK3031109.1"/>
    <property type="molecule type" value="Genomic_DNA"/>
</dbReference>
<feature type="repeat" description="WD" evidence="5">
    <location>
        <begin position="39"/>
        <end position="80"/>
    </location>
</feature>
<protein>
    <submittedName>
        <fullName evidence="6">Uncharacterized protein</fullName>
    </submittedName>
</protein>
<keyword evidence="2 5" id="KW-0853">WD repeat</keyword>
<accession>A0AA89B664</accession>
<evidence type="ECO:0000256" key="2">
    <source>
        <dbReference type="ARBA" id="ARBA00022574"/>
    </source>
</evidence>
<dbReference type="SUPFAM" id="SSF50978">
    <property type="entry name" value="WD40 repeat-like"/>
    <property type="match status" value="1"/>
</dbReference>
<dbReference type="InterPro" id="IPR001680">
    <property type="entry name" value="WD40_rpt"/>
</dbReference>
<dbReference type="GO" id="GO:0000027">
    <property type="term" value="P:ribosomal large subunit assembly"/>
    <property type="evidence" value="ECO:0007669"/>
    <property type="project" value="TreeGrafter"/>
</dbReference>
<evidence type="ECO:0000313" key="6">
    <source>
        <dbReference type="EMBL" id="KAK3031109.1"/>
    </source>
</evidence>
<dbReference type="SMART" id="SM00320">
    <property type="entry name" value="WD40"/>
    <property type="match status" value="2"/>
</dbReference>
<dbReference type="AlphaFoldDB" id="A0AA89B664"/>
<dbReference type="PROSITE" id="PS50082">
    <property type="entry name" value="WD_REPEATS_2"/>
    <property type="match status" value="1"/>
</dbReference>
<dbReference type="PROSITE" id="PS50294">
    <property type="entry name" value="WD_REPEATS_REGION"/>
    <property type="match status" value="1"/>
</dbReference>
<evidence type="ECO:0000256" key="5">
    <source>
        <dbReference type="PROSITE-ProRule" id="PRU00221"/>
    </source>
</evidence>
<keyword evidence="4" id="KW-0539">Nucleus</keyword>